<evidence type="ECO:0000259" key="2">
    <source>
        <dbReference type="PROSITE" id="PS50076"/>
    </source>
</evidence>
<dbReference type="GeneID" id="19120763"/>
<dbReference type="PANTHER" id="PTHR24074">
    <property type="entry name" value="CO-CHAPERONE PROTEIN DJLA"/>
    <property type="match status" value="1"/>
</dbReference>
<dbReference type="AlphaFoldDB" id="W6Z9N5"/>
<evidence type="ECO:0000313" key="3">
    <source>
        <dbReference type="EMBL" id="EUC46498.1"/>
    </source>
</evidence>
<feature type="compositionally biased region" description="Low complexity" evidence="1">
    <location>
        <begin position="169"/>
        <end position="182"/>
    </location>
</feature>
<dbReference type="SUPFAM" id="SSF46565">
    <property type="entry name" value="Chaperone J-domain"/>
    <property type="match status" value="1"/>
</dbReference>
<dbReference type="PROSITE" id="PS50076">
    <property type="entry name" value="DNAJ_2"/>
    <property type="match status" value="1"/>
</dbReference>
<dbReference type="CDD" id="cd06257">
    <property type="entry name" value="DnaJ"/>
    <property type="match status" value="1"/>
</dbReference>
<dbReference type="KEGG" id="bor:COCMIDRAFT_25457"/>
<dbReference type="eggNOG" id="ENOG502RQG9">
    <property type="taxonomic scope" value="Eukaryota"/>
</dbReference>
<dbReference type="RefSeq" id="XP_007686950.1">
    <property type="nucleotide sequence ID" value="XM_007688760.1"/>
</dbReference>
<dbReference type="InterPro" id="IPR001623">
    <property type="entry name" value="DnaJ_domain"/>
</dbReference>
<evidence type="ECO:0000256" key="1">
    <source>
        <dbReference type="SAM" id="MobiDB-lite"/>
    </source>
</evidence>
<dbReference type="InterPro" id="IPR036869">
    <property type="entry name" value="J_dom_sf"/>
</dbReference>
<feature type="compositionally biased region" description="Polar residues" evidence="1">
    <location>
        <begin position="85"/>
        <end position="103"/>
    </location>
</feature>
<sequence>MGSVIDDLLALAAATPLSATEKEEFEILNDTAPYVRPKTRSQTRAVRPSLKIRLPVPAALVVKKCQNKKRKPNFTIFADEDTENQVASAISTPKKSRTSTPRTPLSERTASTNSTPAPSPRSSSTPFSLSPFDPYWEDIENYPPYTTPVTPPVIPPPATTIPVSPPPSRSSSTRTRTRNLNSRPPPPSTPSRLNPPINSLLYTTLGLSDWRATPSTIKKSYRRMARTLHPDKASSEEDKGAANLAMQQLNAARDVLVDTEARREYHRTGIVPWIV</sequence>
<dbReference type="InterPro" id="IPR050817">
    <property type="entry name" value="DjlA_DnaK_co-chaperone"/>
</dbReference>
<dbReference type="SMART" id="SM00271">
    <property type="entry name" value="DnaJ"/>
    <property type="match status" value="1"/>
</dbReference>
<feature type="region of interest" description="Disordered" evidence="1">
    <location>
        <begin position="85"/>
        <end position="130"/>
    </location>
</feature>
<feature type="compositionally biased region" description="Low complexity" evidence="1">
    <location>
        <begin position="108"/>
        <end position="130"/>
    </location>
</feature>
<dbReference type="STRING" id="930090.W6Z9N5"/>
<dbReference type="EMBL" id="KI963965">
    <property type="protein sequence ID" value="EUC46498.1"/>
    <property type="molecule type" value="Genomic_DNA"/>
</dbReference>
<dbReference type="HOGENOM" id="CLU_1011904_0_0_1"/>
<dbReference type="Pfam" id="PF00226">
    <property type="entry name" value="DnaJ"/>
    <property type="match status" value="1"/>
</dbReference>
<accession>W6Z9N5</accession>
<dbReference type="OrthoDB" id="10250354at2759"/>
<proteinExistence type="predicted"/>
<keyword evidence="4" id="KW-1185">Reference proteome</keyword>
<protein>
    <recommendedName>
        <fullName evidence="2">J domain-containing protein</fullName>
    </recommendedName>
</protein>
<feature type="region of interest" description="Disordered" evidence="1">
    <location>
        <begin position="147"/>
        <end position="196"/>
    </location>
</feature>
<name>W6Z9N5_COCMI</name>
<feature type="compositionally biased region" description="Pro residues" evidence="1">
    <location>
        <begin position="147"/>
        <end position="168"/>
    </location>
</feature>
<dbReference type="Proteomes" id="UP000054032">
    <property type="component" value="Unassembled WGS sequence"/>
</dbReference>
<reference evidence="3 4" key="1">
    <citation type="journal article" date="2013" name="PLoS Genet.">
        <title>Comparative genome structure, secondary metabolite, and effector coding capacity across Cochliobolus pathogens.</title>
        <authorList>
            <person name="Condon B.J."/>
            <person name="Leng Y."/>
            <person name="Wu D."/>
            <person name="Bushley K.E."/>
            <person name="Ohm R.A."/>
            <person name="Otillar R."/>
            <person name="Martin J."/>
            <person name="Schackwitz W."/>
            <person name="Grimwood J."/>
            <person name="MohdZainudin N."/>
            <person name="Xue C."/>
            <person name="Wang R."/>
            <person name="Manning V.A."/>
            <person name="Dhillon B."/>
            <person name="Tu Z.J."/>
            <person name="Steffenson B.J."/>
            <person name="Salamov A."/>
            <person name="Sun H."/>
            <person name="Lowry S."/>
            <person name="LaButti K."/>
            <person name="Han J."/>
            <person name="Copeland A."/>
            <person name="Lindquist E."/>
            <person name="Barry K."/>
            <person name="Schmutz J."/>
            <person name="Baker S.E."/>
            <person name="Ciuffetti L.M."/>
            <person name="Grigoriev I.V."/>
            <person name="Zhong S."/>
            <person name="Turgeon B.G."/>
        </authorList>
    </citation>
    <scope>NUCLEOTIDE SEQUENCE [LARGE SCALE GENOMIC DNA]</scope>
    <source>
        <strain evidence="3 4">ATCC 44560</strain>
    </source>
</reference>
<gene>
    <name evidence="3" type="ORF">COCMIDRAFT_25457</name>
</gene>
<evidence type="ECO:0000313" key="4">
    <source>
        <dbReference type="Proteomes" id="UP000054032"/>
    </source>
</evidence>
<dbReference type="Gene3D" id="1.10.287.110">
    <property type="entry name" value="DnaJ domain"/>
    <property type="match status" value="1"/>
</dbReference>
<feature type="domain" description="J" evidence="2">
    <location>
        <begin position="200"/>
        <end position="269"/>
    </location>
</feature>
<organism evidence="3 4">
    <name type="scientific">Bipolaris oryzae ATCC 44560</name>
    <dbReference type="NCBI Taxonomy" id="930090"/>
    <lineage>
        <taxon>Eukaryota</taxon>
        <taxon>Fungi</taxon>
        <taxon>Dikarya</taxon>
        <taxon>Ascomycota</taxon>
        <taxon>Pezizomycotina</taxon>
        <taxon>Dothideomycetes</taxon>
        <taxon>Pleosporomycetidae</taxon>
        <taxon>Pleosporales</taxon>
        <taxon>Pleosporineae</taxon>
        <taxon>Pleosporaceae</taxon>
        <taxon>Bipolaris</taxon>
    </lineage>
</organism>